<comment type="caution">
    <text evidence="1">The sequence shown here is derived from an EMBL/GenBank/DDBJ whole genome shotgun (WGS) entry which is preliminary data.</text>
</comment>
<gene>
    <name evidence="1" type="ORF">Ahy_B01g055695</name>
</gene>
<organism evidence="1 2">
    <name type="scientific">Arachis hypogaea</name>
    <name type="common">Peanut</name>
    <dbReference type="NCBI Taxonomy" id="3818"/>
    <lineage>
        <taxon>Eukaryota</taxon>
        <taxon>Viridiplantae</taxon>
        <taxon>Streptophyta</taxon>
        <taxon>Embryophyta</taxon>
        <taxon>Tracheophyta</taxon>
        <taxon>Spermatophyta</taxon>
        <taxon>Magnoliopsida</taxon>
        <taxon>eudicotyledons</taxon>
        <taxon>Gunneridae</taxon>
        <taxon>Pentapetalae</taxon>
        <taxon>rosids</taxon>
        <taxon>fabids</taxon>
        <taxon>Fabales</taxon>
        <taxon>Fabaceae</taxon>
        <taxon>Papilionoideae</taxon>
        <taxon>50 kb inversion clade</taxon>
        <taxon>dalbergioids sensu lato</taxon>
        <taxon>Dalbergieae</taxon>
        <taxon>Pterocarpus clade</taxon>
        <taxon>Arachis</taxon>
    </lineage>
</organism>
<dbReference type="Proteomes" id="UP000289738">
    <property type="component" value="Chromosome B01"/>
</dbReference>
<name>A0A445AWT7_ARAHY</name>
<dbReference type="AlphaFoldDB" id="A0A445AWT7"/>
<dbReference type="EMBL" id="SDMP01000011">
    <property type="protein sequence ID" value="RYR30905.1"/>
    <property type="molecule type" value="Genomic_DNA"/>
</dbReference>
<proteinExistence type="predicted"/>
<accession>A0A445AWT7</accession>
<sequence>MKEKNQNFFYEVDVEVDHSIKNTFWTDARSRMIHESFLERRRMIRVSNVRDMKSSSIVPYVYRTQCISYLDWGYVDLPKARLQESFIEIEEMCQFPQEVVWDI</sequence>
<reference evidence="1 2" key="1">
    <citation type="submission" date="2019-01" db="EMBL/GenBank/DDBJ databases">
        <title>Sequencing of cultivated peanut Arachis hypogaea provides insights into genome evolution and oil improvement.</title>
        <authorList>
            <person name="Chen X."/>
        </authorList>
    </citation>
    <scope>NUCLEOTIDE SEQUENCE [LARGE SCALE GENOMIC DNA]</scope>
    <source>
        <strain evidence="2">cv. Fuhuasheng</strain>
        <tissue evidence="1">Leaves</tissue>
    </source>
</reference>
<evidence type="ECO:0000313" key="2">
    <source>
        <dbReference type="Proteomes" id="UP000289738"/>
    </source>
</evidence>
<evidence type="ECO:0000313" key="1">
    <source>
        <dbReference type="EMBL" id="RYR30905.1"/>
    </source>
</evidence>
<evidence type="ECO:0008006" key="3">
    <source>
        <dbReference type="Google" id="ProtNLM"/>
    </source>
</evidence>
<keyword evidence="2" id="KW-1185">Reference proteome</keyword>
<protein>
    <recommendedName>
        <fullName evidence="3">Protein FAR1-RELATED SEQUENCE</fullName>
    </recommendedName>
</protein>